<feature type="transmembrane region" description="Helical" evidence="1">
    <location>
        <begin position="349"/>
        <end position="369"/>
    </location>
</feature>
<dbReference type="STRING" id="996342.SAMN05443551_1489"/>
<protein>
    <submittedName>
        <fullName evidence="3">HupE / UreJ protein</fullName>
    </submittedName>
</protein>
<dbReference type="AlphaFoldDB" id="A0A1M5QTJ8"/>
<keyword evidence="4" id="KW-1185">Reference proteome</keyword>
<feature type="transmembrane region" description="Helical" evidence="1">
    <location>
        <begin position="277"/>
        <end position="298"/>
    </location>
</feature>
<sequence length="433" mass="46057">MKLLWAVIACLAWVTSVVAHEVRPAIADFEVTDGTLSLTITLNGEALAGEVSLDGITNTDELDASDDVDRLRALEPEALQAELQPKMPAFAESLDVTSGDTAVALQVTDVTVDEVGNTELPRDTVISLTGAIPSGAQSLSLTWPAAYGALVLRQQGVEEPYTGYLEGGQSSGEIALGGGDEASGWQTFATYIPVGFDHILPKGLDHILFVLGLFFLSTRFTPLLWQVTSFTLAHTVTLAMAVLGIVSVPGSIVEPLIAASIVYVAVENIVSDKLHRWRPFVIFGFGLLHGLGFASVLGEFGLPDGQVVPALIGFNIGVELGQLTVIAIAFILVWYALRVDRGEADVRPAQVLYGVLAVVFTGLGIAMNTDGFQEVMGASAMVFFWPLAALSVLCAVSATLVDQLEAYRRYVAIPASASIALVGAYWFVERVFL</sequence>
<dbReference type="InterPro" id="IPR032809">
    <property type="entry name" value="Put_HupE_UreJ"/>
</dbReference>
<feature type="transmembrane region" description="Helical" evidence="1">
    <location>
        <begin position="310"/>
        <end position="337"/>
    </location>
</feature>
<keyword evidence="1" id="KW-1133">Transmembrane helix</keyword>
<keyword evidence="1" id="KW-0812">Transmembrane</keyword>
<dbReference type="RefSeq" id="WP_072776884.1">
    <property type="nucleotide sequence ID" value="NZ_FQXC01000002.1"/>
</dbReference>
<keyword evidence="1" id="KW-0472">Membrane</keyword>
<gene>
    <name evidence="3" type="ORF">SAMN05443551_1489</name>
</gene>
<evidence type="ECO:0000313" key="4">
    <source>
        <dbReference type="Proteomes" id="UP000184221"/>
    </source>
</evidence>
<feature type="transmembrane region" description="Helical" evidence="1">
    <location>
        <begin position="410"/>
        <end position="428"/>
    </location>
</feature>
<feature type="transmembrane region" description="Helical" evidence="1">
    <location>
        <begin position="375"/>
        <end position="398"/>
    </location>
</feature>
<dbReference type="EMBL" id="FQXC01000002">
    <property type="protein sequence ID" value="SHH17402.1"/>
    <property type="molecule type" value="Genomic_DNA"/>
</dbReference>
<dbReference type="Proteomes" id="UP000184221">
    <property type="component" value="Unassembled WGS sequence"/>
</dbReference>
<feature type="signal peptide" evidence="2">
    <location>
        <begin position="1"/>
        <end position="19"/>
    </location>
</feature>
<evidence type="ECO:0000256" key="2">
    <source>
        <dbReference type="SAM" id="SignalP"/>
    </source>
</evidence>
<feature type="chain" id="PRO_5012115720" evidence="2">
    <location>
        <begin position="20"/>
        <end position="433"/>
    </location>
</feature>
<keyword evidence="2" id="KW-0732">Signal</keyword>
<dbReference type="OrthoDB" id="9808870at2"/>
<dbReference type="Pfam" id="PF13795">
    <property type="entry name" value="HupE_UreJ_2"/>
    <property type="match status" value="1"/>
</dbReference>
<name>A0A1M5QTJ8_9RHOB</name>
<evidence type="ECO:0000313" key="3">
    <source>
        <dbReference type="EMBL" id="SHH17402.1"/>
    </source>
</evidence>
<reference evidence="3 4" key="1">
    <citation type="submission" date="2016-11" db="EMBL/GenBank/DDBJ databases">
        <authorList>
            <person name="Jaros S."/>
            <person name="Januszkiewicz K."/>
            <person name="Wedrychowicz H."/>
        </authorList>
    </citation>
    <scope>NUCLEOTIDE SEQUENCE [LARGE SCALE GENOMIC DNA]</scope>
    <source>
        <strain evidence="3 4">DSM 29431</strain>
    </source>
</reference>
<feature type="transmembrane region" description="Helical" evidence="1">
    <location>
        <begin position="252"/>
        <end position="270"/>
    </location>
</feature>
<organism evidence="3 4">
    <name type="scientific">Marivita hallyeonensis</name>
    <dbReference type="NCBI Taxonomy" id="996342"/>
    <lineage>
        <taxon>Bacteria</taxon>
        <taxon>Pseudomonadati</taxon>
        <taxon>Pseudomonadota</taxon>
        <taxon>Alphaproteobacteria</taxon>
        <taxon>Rhodobacterales</taxon>
        <taxon>Roseobacteraceae</taxon>
        <taxon>Marivita</taxon>
    </lineage>
</organism>
<evidence type="ECO:0000256" key="1">
    <source>
        <dbReference type="SAM" id="Phobius"/>
    </source>
</evidence>
<proteinExistence type="predicted"/>
<accession>A0A1M5QTJ8</accession>